<protein>
    <recommendedName>
        <fullName evidence="2">DUF418 domain-containing protein</fullName>
    </recommendedName>
</protein>
<feature type="domain" description="DUF418" evidence="2">
    <location>
        <begin position="242"/>
        <end position="406"/>
    </location>
</feature>
<keyword evidence="1" id="KW-0812">Transmembrane</keyword>
<feature type="transmembrane region" description="Helical" evidence="1">
    <location>
        <begin position="220"/>
        <end position="242"/>
    </location>
</feature>
<reference evidence="3 4" key="1">
    <citation type="submission" date="2017-02" db="EMBL/GenBank/DDBJ databases">
        <authorList>
            <person name="Peterson S.W."/>
        </authorList>
    </citation>
    <scope>NUCLEOTIDE SEQUENCE [LARGE SCALE GENOMIC DNA]</scope>
    <source>
        <strain evidence="3 4">DSM 24412</strain>
    </source>
</reference>
<dbReference type="PANTHER" id="PTHR30590:SF2">
    <property type="entry name" value="INNER MEMBRANE PROTEIN"/>
    <property type="match status" value="1"/>
</dbReference>
<dbReference type="AlphaFoldDB" id="A0A1T5HNS8"/>
<name>A0A1T5HNS8_9BACT</name>
<feature type="transmembrane region" description="Helical" evidence="1">
    <location>
        <begin position="291"/>
        <end position="318"/>
    </location>
</feature>
<feature type="transmembrane region" description="Helical" evidence="1">
    <location>
        <begin position="262"/>
        <end position="279"/>
    </location>
</feature>
<evidence type="ECO:0000313" key="4">
    <source>
        <dbReference type="Proteomes" id="UP000191055"/>
    </source>
</evidence>
<dbReference type="Pfam" id="PF04235">
    <property type="entry name" value="DUF418"/>
    <property type="match status" value="1"/>
</dbReference>
<dbReference type="InterPro" id="IPR007349">
    <property type="entry name" value="DUF418"/>
</dbReference>
<dbReference type="KEGG" id="asx:CDL62_09260"/>
<feature type="transmembrane region" description="Helical" evidence="1">
    <location>
        <begin position="95"/>
        <end position="113"/>
    </location>
</feature>
<evidence type="ECO:0000259" key="2">
    <source>
        <dbReference type="Pfam" id="PF04235"/>
    </source>
</evidence>
<evidence type="ECO:0000256" key="1">
    <source>
        <dbReference type="SAM" id="Phobius"/>
    </source>
</evidence>
<dbReference type="EMBL" id="FUYV01000015">
    <property type="protein sequence ID" value="SKC22334.1"/>
    <property type="molecule type" value="Genomic_DNA"/>
</dbReference>
<dbReference type="Proteomes" id="UP000191055">
    <property type="component" value="Unassembled WGS sequence"/>
</dbReference>
<keyword evidence="1" id="KW-1133">Transmembrane helix</keyword>
<feature type="transmembrane region" description="Helical" evidence="1">
    <location>
        <begin position="330"/>
        <end position="353"/>
    </location>
</feature>
<dbReference type="OrthoDB" id="9807744at2"/>
<organism evidence="3 4">
    <name type="scientific">Alkalitalea saponilacus</name>
    <dbReference type="NCBI Taxonomy" id="889453"/>
    <lineage>
        <taxon>Bacteria</taxon>
        <taxon>Pseudomonadati</taxon>
        <taxon>Bacteroidota</taxon>
        <taxon>Bacteroidia</taxon>
        <taxon>Marinilabiliales</taxon>
        <taxon>Marinilabiliaceae</taxon>
        <taxon>Alkalitalea</taxon>
    </lineage>
</organism>
<keyword evidence="1" id="KW-0472">Membrane</keyword>
<proteinExistence type="predicted"/>
<accession>A0A1T5HNS8</accession>
<feature type="transmembrane region" description="Helical" evidence="1">
    <location>
        <begin position="60"/>
        <end position="83"/>
    </location>
</feature>
<gene>
    <name evidence="3" type="ORF">SAMN03080601_02556</name>
</gene>
<dbReference type="RefSeq" id="WP_079558256.1">
    <property type="nucleotide sequence ID" value="NZ_CP021904.1"/>
</dbReference>
<feature type="transmembrane region" description="Helical" evidence="1">
    <location>
        <begin position="119"/>
        <end position="137"/>
    </location>
</feature>
<keyword evidence="4" id="KW-1185">Reference proteome</keyword>
<feature type="transmembrane region" description="Helical" evidence="1">
    <location>
        <begin position="365"/>
        <end position="387"/>
    </location>
</feature>
<dbReference type="InterPro" id="IPR052529">
    <property type="entry name" value="Bact_Transport_Assoc"/>
</dbReference>
<sequence length="413" mass="46721">MSNSLSPTTPGQRIEILDTLRGFAIFGILMVNMLWMNAPVGYAFLGESYWTSASDKIGEFLIYFLFDGKFYVLFSMLFGYGFWLFLQKPSSEGKSVVPTFVWRLTILIAFGALHVLLLWPGDILFFYGIFGLILILFRKKKDKSLIKWAIGILLFPIILTTLLSLFMFLGMQDPASKEAIESAMAQQKSETLALVQQALQTYANGSFSEIVQIRLKEYSLILPGVFFFYPNVLAMFLVGQYAARKRLLVNTHENKGFFKKGLLLGIAIGLPVSLVYAWLSLTIPADEMSAAAVLVLILRGFGSPLLTIGYVSGIVLMIHSGVFEKLTKGFAYVGRMALSNYLMHSIIAAFLFHSYGLGLFGKVNIWQGIALTFIIIAVQIPLSKFWLERFNFGPFEWLWRTLTYRKWQSFKKE</sequence>
<feature type="transmembrane region" description="Helical" evidence="1">
    <location>
        <begin position="149"/>
        <end position="169"/>
    </location>
</feature>
<feature type="transmembrane region" description="Helical" evidence="1">
    <location>
        <begin position="20"/>
        <end position="40"/>
    </location>
</feature>
<evidence type="ECO:0000313" key="3">
    <source>
        <dbReference type="EMBL" id="SKC22334.1"/>
    </source>
</evidence>
<dbReference type="PANTHER" id="PTHR30590">
    <property type="entry name" value="INNER MEMBRANE PROTEIN"/>
    <property type="match status" value="1"/>
</dbReference>